<dbReference type="STRING" id="3916.A0A3Q0ESD8"/>
<evidence type="ECO:0000259" key="5">
    <source>
        <dbReference type="SMART" id="SM00249"/>
    </source>
</evidence>
<dbReference type="GeneID" id="111241360"/>
<dbReference type="OrthoDB" id="1483207at2759"/>
<gene>
    <name evidence="7" type="primary">LOC111241360</name>
</gene>
<feature type="domain" description="Zinc finger PHD-type" evidence="5">
    <location>
        <begin position="39"/>
        <end position="84"/>
    </location>
</feature>
<keyword evidence="3" id="KW-0863">Zinc-finger</keyword>
<dbReference type="Proteomes" id="UP000087766">
    <property type="component" value="Chromosome 3"/>
</dbReference>
<keyword evidence="1" id="KW-0479">Metal-binding</keyword>
<reference evidence="6" key="1">
    <citation type="journal article" date="2014" name="Nat. Commun.">
        <title>Genome sequence of mungbean and insights into evolution within Vigna species.</title>
        <authorList>
            <person name="Kang Y.J."/>
            <person name="Kim S.K."/>
            <person name="Kim M.Y."/>
            <person name="Lestari P."/>
            <person name="Kim K.H."/>
            <person name="Ha B.K."/>
            <person name="Jun T.H."/>
            <person name="Hwang W.J."/>
            <person name="Lee T."/>
            <person name="Lee J."/>
            <person name="Shim S."/>
            <person name="Yoon M.Y."/>
            <person name="Jang Y.E."/>
            <person name="Han K.S."/>
            <person name="Taeprayoon P."/>
            <person name="Yoon N."/>
            <person name="Somta P."/>
            <person name="Tanya P."/>
            <person name="Kim K.S."/>
            <person name="Gwag J.G."/>
            <person name="Moon J.K."/>
            <person name="Lee Y.H."/>
            <person name="Park B.S."/>
            <person name="Bombarely A."/>
            <person name="Doyle J.J."/>
            <person name="Jackson S.A."/>
            <person name="Schafleitner R."/>
            <person name="Srinives P."/>
            <person name="Varshney R.K."/>
            <person name="Lee S.H."/>
        </authorList>
    </citation>
    <scope>NUCLEOTIDE SEQUENCE [LARGE SCALE GENOMIC DNA]</scope>
    <source>
        <strain evidence="6">cv. VC1973A</strain>
    </source>
</reference>
<dbReference type="Pfam" id="PF03107">
    <property type="entry name" value="C1_2"/>
    <property type="match status" value="3"/>
</dbReference>
<dbReference type="AlphaFoldDB" id="A0A3Q0ESD8"/>
<dbReference type="KEGG" id="vra:111241360"/>
<dbReference type="RefSeq" id="XP_022634668.1">
    <property type="nucleotide sequence ID" value="XM_022778947.1"/>
</dbReference>
<keyword evidence="6" id="KW-1185">Reference proteome</keyword>
<dbReference type="GO" id="GO:0008270">
    <property type="term" value="F:zinc ion binding"/>
    <property type="evidence" value="ECO:0007669"/>
    <property type="project" value="UniProtKB-KW"/>
</dbReference>
<organism evidence="6 7">
    <name type="scientific">Vigna radiata var. radiata</name>
    <name type="common">Mung bean</name>
    <name type="synonym">Phaseolus aureus</name>
    <dbReference type="NCBI Taxonomy" id="3916"/>
    <lineage>
        <taxon>Eukaryota</taxon>
        <taxon>Viridiplantae</taxon>
        <taxon>Streptophyta</taxon>
        <taxon>Embryophyta</taxon>
        <taxon>Tracheophyta</taxon>
        <taxon>Spermatophyta</taxon>
        <taxon>Magnoliopsida</taxon>
        <taxon>eudicotyledons</taxon>
        <taxon>Gunneridae</taxon>
        <taxon>Pentapetalae</taxon>
        <taxon>rosids</taxon>
        <taxon>fabids</taxon>
        <taxon>Fabales</taxon>
        <taxon>Fabaceae</taxon>
        <taxon>Papilionoideae</taxon>
        <taxon>50 kb inversion clade</taxon>
        <taxon>NPAAA clade</taxon>
        <taxon>indigoferoid/millettioid clade</taxon>
        <taxon>Phaseoleae</taxon>
        <taxon>Vigna</taxon>
    </lineage>
</organism>
<feature type="domain" description="Zinc finger PHD-type" evidence="5">
    <location>
        <begin position="97"/>
        <end position="155"/>
    </location>
</feature>
<name>A0A3Q0ESD8_VIGRR</name>
<evidence type="ECO:0000256" key="1">
    <source>
        <dbReference type="ARBA" id="ARBA00022723"/>
    </source>
</evidence>
<protein>
    <submittedName>
        <fullName evidence="7">Uncharacterized protein LOC111241360</fullName>
    </submittedName>
</protein>
<evidence type="ECO:0000256" key="2">
    <source>
        <dbReference type="ARBA" id="ARBA00022737"/>
    </source>
</evidence>
<dbReference type="SUPFAM" id="SSF57889">
    <property type="entry name" value="Cysteine-rich domain"/>
    <property type="match status" value="2"/>
</dbReference>
<evidence type="ECO:0000313" key="7">
    <source>
        <dbReference type="RefSeq" id="XP_022634668.1"/>
    </source>
</evidence>
<sequence length="348" mass="39457">MDFEKKEKMGSAQEDPNVFHFSHPHPLQLQCTTLPNIVTCFGCNIKINSGHDYYQCKTCAFSLHPLCYNMPLITNHPSHPTHHLLLLPLPSTKPTLNCLACGHRVTAFSYHCAQCSIFFHAFCLALPLSLAITSHPHKINLEFSPPYHFFCDLCNHPSNHNHRWLYRCNICEFDTHIPCALQNLIGGGPSRENFDSKTAAGWNKRLYDRAAESEKMNNGELELLGKELSPAEVLSKLEERTPLRDKWTPLSDHSQLSYQYSDSYFSIDLAKSYSTHSVQKDGATNFVSNSVPVNINKLNADIFMKEGPRVMIKNANQSHAKRSVQDHTISETGRSSCSCWRKFLNCCL</sequence>
<evidence type="ECO:0000256" key="3">
    <source>
        <dbReference type="ARBA" id="ARBA00022771"/>
    </source>
</evidence>
<dbReference type="PANTHER" id="PTHR46288:SF17">
    <property type="entry name" value="CYSTEINE_HISTIDINE-RICH C1 DOMAIN PROTEIN"/>
    <property type="match status" value="1"/>
</dbReference>
<evidence type="ECO:0000256" key="4">
    <source>
        <dbReference type="ARBA" id="ARBA00022833"/>
    </source>
</evidence>
<evidence type="ECO:0000313" key="6">
    <source>
        <dbReference type="Proteomes" id="UP000087766"/>
    </source>
</evidence>
<reference evidence="7" key="2">
    <citation type="submission" date="2025-08" db="UniProtKB">
        <authorList>
            <consortium name="RefSeq"/>
        </authorList>
    </citation>
    <scope>IDENTIFICATION</scope>
    <source>
        <tissue evidence="7">Leaf</tissue>
    </source>
</reference>
<keyword evidence="2" id="KW-0677">Repeat</keyword>
<dbReference type="InterPro" id="IPR046349">
    <property type="entry name" value="C1-like_sf"/>
</dbReference>
<keyword evidence="4" id="KW-0862">Zinc</keyword>
<dbReference type="SMART" id="SM00249">
    <property type="entry name" value="PHD"/>
    <property type="match status" value="2"/>
</dbReference>
<dbReference type="InterPro" id="IPR004146">
    <property type="entry name" value="DC1"/>
</dbReference>
<dbReference type="PANTHER" id="PTHR46288">
    <property type="entry name" value="PHORBOL-ESTER/DAG-TYPE DOMAIN-CONTAINING PROTEIN"/>
    <property type="match status" value="1"/>
</dbReference>
<accession>A0A3Q0ESD8</accession>
<proteinExistence type="predicted"/>
<dbReference type="InterPro" id="IPR001965">
    <property type="entry name" value="Znf_PHD"/>
</dbReference>